<dbReference type="InterPro" id="IPR023393">
    <property type="entry name" value="START-like_dom_sf"/>
</dbReference>
<dbReference type="Gene3D" id="3.30.530.20">
    <property type="match status" value="2"/>
</dbReference>
<dbReference type="Pfam" id="PF10604">
    <property type="entry name" value="Polyketide_cyc2"/>
    <property type="match status" value="2"/>
</dbReference>
<dbReference type="InterPro" id="IPR019587">
    <property type="entry name" value="Polyketide_cyclase/dehydratase"/>
</dbReference>
<organism evidence="1 2">
    <name type="scientific">Streptomyces xanthii</name>
    <dbReference type="NCBI Taxonomy" id="2768069"/>
    <lineage>
        <taxon>Bacteria</taxon>
        <taxon>Bacillati</taxon>
        <taxon>Actinomycetota</taxon>
        <taxon>Actinomycetes</taxon>
        <taxon>Kitasatosporales</taxon>
        <taxon>Streptomycetaceae</taxon>
        <taxon>Streptomyces</taxon>
    </lineage>
</organism>
<dbReference type="CDD" id="cd08861">
    <property type="entry name" value="OtcD1_ARO-CYC_like"/>
    <property type="match status" value="2"/>
</dbReference>
<accession>A0A7H1BKI9</accession>
<name>A0A7H1BKI9_9ACTN</name>
<dbReference type="AlphaFoldDB" id="A0A7H1BKI9"/>
<keyword evidence="2" id="KW-1185">Reference proteome</keyword>
<reference evidence="1 2" key="1">
    <citation type="submission" date="2020-09" db="EMBL/GenBank/DDBJ databases">
        <title>A novel species.</title>
        <authorList>
            <person name="Gao J."/>
        </authorList>
    </citation>
    <scope>NUCLEOTIDE SEQUENCE [LARGE SCALE GENOMIC DNA]</scope>
    <source>
        <strain evidence="1 2">CRXT-Y-14</strain>
        <plasmid evidence="1 2">unnamed1</plasmid>
    </source>
</reference>
<evidence type="ECO:0000313" key="1">
    <source>
        <dbReference type="EMBL" id="QNS09244.1"/>
    </source>
</evidence>
<sequence>MAVERVHRTTHEVTVAAPAGVVYGLISDAVRWPLFFPPNVHVEQLEFDGDSERLRMWAVANDEVRSWTSRRLLDPGRRRVEFRQELPARPVQSMGGTWIVDALGADRSRLTLLHEFTVADDDADDVAWVRRATDTNSRSELDNLRRLAERWGRLDELVLSFEDSVRVNGPAELVYDFLYRIGDWPELVPHVSRLDFTEDEPGVQVMSMDTRTADGGTHTTESVRVCFPHAGRIVYKQTATPLLMSAHTGEWSVVPDETGVTVSSQHSVVLREENITRVLGEDADVARARRYVREALGRNSTATLELAKRHAESAVTVL</sequence>
<geneLocation type="plasmid" evidence="1 2">
    <name>unnamed1</name>
</geneLocation>
<dbReference type="KEGG" id="sxn:IAG42_36435"/>
<keyword evidence="1" id="KW-0614">Plasmid</keyword>
<dbReference type="SUPFAM" id="SSF55961">
    <property type="entry name" value="Bet v1-like"/>
    <property type="match status" value="2"/>
</dbReference>
<proteinExistence type="predicted"/>
<dbReference type="RefSeq" id="WP_188341899.1">
    <property type="nucleotide sequence ID" value="NZ_CP061282.1"/>
</dbReference>
<gene>
    <name evidence="1" type="ORF">IAG42_36435</name>
</gene>
<dbReference type="EMBL" id="CP061282">
    <property type="protein sequence ID" value="QNS09244.1"/>
    <property type="molecule type" value="Genomic_DNA"/>
</dbReference>
<dbReference type="Proteomes" id="UP000516428">
    <property type="component" value="Plasmid unnamed1"/>
</dbReference>
<evidence type="ECO:0000313" key="2">
    <source>
        <dbReference type="Proteomes" id="UP000516428"/>
    </source>
</evidence>
<protein>
    <submittedName>
        <fullName evidence="1">Aromatase/cyclase</fullName>
    </submittedName>
</protein>